<protein>
    <submittedName>
        <fullName evidence="1">Uncharacterized protein</fullName>
    </submittedName>
</protein>
<comment type="caution">
    <text evidence="1">The sequence shown here is derived from an EMBL/GenBank/DDBJ whole genome shotgun (WGS) entry which is preliminary data.</text>
</comment>
<gene>
    <name evidence="1" type="ORF">Tci_001163</name>
</gene>
<sequence>MSSPTRYGPAWLGQTLQGVSFWVGHRRSIYSAYELSEGALVAELCNLLHAHISENYRLRCEELYKKFLPKGVCWPQVGPKARVDLSIWERFRHSDSPRFKQRILYAIEVKRARASTAEIDQDLYRLAGIVQNSDGIRAILCVISEGTRPKRFTTTQGTRKIGDVPIPNTNCVYQVIVVKKAAEIYGDRDRGHYACAIEHCQASFAVRRMPAGQQSRRLMRYLGEFKALGRKGAPLNKPELRQVLCLYAQLAEAGGMYEGILNTMRVAQLKSYNLWPFQHLVRVRHEPRAVIGPNANAMFRHLAKVATAIGMTGLAHLLEIAFRDDIRNGMAHADYVLDYDGPRLRRRSGGQPINVSLHQVQNSVQTAMFLFELLQDFQQAAVETYRSPRTIIGRFSENPPMPWTIELTENRAFRIPNKAPGPQMDAVYERQRRINDELGGRMVAAYRAPQTKIPSSLLSDIAAEGFEVLVIAMETTSQYEALVEEVDAHTFWDKAPSPDGVTVLMVTPLGFRRIAKGADFRAWLPAVDEIEMPFEDRNVFTFGKTPEMYASDFEKGLARMGGPGRHPSYFFSYQLSARTLIAAGKANGTYEDTALPVFYLQRHATELLLKRLLSWCHEIVNIDSKTRTIYELKKQEIDRLSRSHNLKLLLEDLERIAFALGHEPPVQIRNLVEEIIRNEPTETFARYERSEKNGTINRHVGSELILPVVEIQALLETAARIALFQIDQHDSFELQLHNDWDARTNPYMMIGLDDVTKWITLAGAVVGGVTGALTYWSKVSEKHDRIKVGFGSLSPPVASGEALHVLSQSDHKLQIHDYGFVDESGRLLSLPDLWANSLDDRDDGTCTRGTTTLEKRGEIWEVAYVRLRDRQIGAYAMTVGQTRRRVNFCRTDAPSGTPADRPNDIDVSKALLLASELLLQERDEQLTGLAEQLNTRTVEIEHLKL</sequence>
<proteinExistence type="predicted"/>
<accession>A0A699GM84</accession>
<reference evidence="1" key="1">
    <citation type="journal article" date="2019" name="Sci. Rep.">
        <title>Draft genome of Tanacetum cinerariifolium, the natural source of mosquito coil.</title>
        <authorList>
            <person name="Yamashiro T."/>
            <person name="Shiraishi A."/>
            <person name="Satake H."/>
            <person name="Nakayama K."/>
        </authorList>
    </citation>
    <scope>NUCLEOTIDE SEQUENCE</scope>
</reference>
<dbReference type="AlphaFoldDB" id="A0A699GM84"/>
<evidence type="ECO:0000313" key="1">
    <source>
        <dbReference type="EMBL" id="GEU29185.1"/>
    </source>
</evidence>
<name>A0A699GM84_TANCI</name>
<organism evidence="1">
    <name type="scientific">Tanacetum cinerariifolium</name>
    <name type="common">Dalmatian daisy</name>
    <name type="synonym">Chrysanthemum cinerariifolium</name>
    <dbReference type="NCBI Taxonomy" id="118510"/>
    <lineage>
        <taxon>Eukaryota</taxon>
        <taxon>Viridiplantae</taxon>
        <taxon>Streptophyta</taxon>
        <taxon>Embryophyta</taxon>
        <taxon>Tracheophyta</taxon>
        <taxon>Spermatophyta</taxon>
        <taxon>Magnoliopsida</taxon>
        <taxon>eudicotyledons</taxon>
        <taxon>Gunneridae</taxon>
        <taxon>Pentapetalae</taxon>
        <taxon>asterids</taxon>
        <taxon>campanulids</taxon>
        <taxon>Asterales</taxon>
        <taxon>Asteraceae</taxon>
        <taxon>Asteroideae</taxon>
        <taxon>Anthemideae</taxon>
        <taxon>Anthemidinae</taxon>
        <taxon>Tanacetum</taxon>
    </lineage>
</organism>
<dbReference type="EMBL" id="BKCJ010000050">
    <property type="protein sequence ID" value="GEU29185.1"/>
    <property type="molecule type" value="Genomic_DNA"/>
</dbReference>